<accession>A0A6U0QG22</accession>
<evidence type="ECO:0000313" key="2">
    <source>
        <dbReference type="EMBL" id="CAD8521432.1"/>
    </source>
</evidence>
<dbReference type="InterPro" id="IPR007577">
    <property type="entry name" value="GlycoTrfase_DXD_sugar-bd_CS"/>
</dbReference>
<dbReference type="InterPro" id="IPR029044">
    <property type="entry name" value="Nucleotide-diphossugar_trans"/>
</dbReference>
<evidence type="ECO:0008006" key="3">
    <source>
        <dbReference type="Google" id="ProtNLM"/>
    </source>
</evidence>
<organism evidence="2">
    <name type="scientific">Micromonas pusilla</name>
    <name type="common">Picoplanktonic green alga</name>
    <name type="synonym">Chromulina pusilla</name>
    <dbReference type="NCBI Taxonomy" id="38833"/>
    <lineage>
        <taxon>Eukaryota</taxon>
        <taxon>Viridiplantae</taxon>
        <taxon>Chlorophyta</taxon>
        <taxon>Mamiellophyceae</taxon>
        <taxon>Mamiellales</taxon>
        <taxon>Mamiellaceae</taxon>
        <taxon>Micromonas</taxon>
    </lineage>
</organism>
<dbReference type="EMBL" id="HBEQ01011022">
    <property type="protein sequence ID" value="CAD8521431.1"/>
    <property type="molecule type" value="Transcribed_RNA"/>
</dbReference>
<gene>
    <name evidence="1" type="ORF">MCOM1403_LOCUS8861</name>
    <name evidence="2" type="ORF">MCOM1403_LOCUS8862</name>
</gene>
<dbReference type="Gene3D" id="3.90.550.20">
    <property type="match status" value="1"/>
</dbReference>
<evidence type="ECO:0000313" key="1">
    <source>
        <dbReference type="EMBL" id="CAD8521431.1"/>
    </source>
</evidence>
<name>A0A6U0QG22_MICPS</name>
<dbReference type="Pfam" id="PF04488">
    <property type="entry name" value="Gly_transf_sug"/>
    <property type="match status" value="1"/>
</dbReference>
<dbReference type="AlphaFoldDB" id="A0A6U0QG22"/>
<dbReference type="SUPFAM" id="SSF53448">
    <property type="entry name" value="Nucleotide-diphospho-sugar transferases"/>
    <property type="match status" value="1"/>
</dbReference>
<sequence>MNMATARKRRISNVLFFSACLAVCVAVARSFTTQAFRREQLVLVPRSSEDACVGTAEGRLNSFFGDIGHSCDDPQRQRPCQTRLSSIAIPTLMDATLVERCDRGCLFHVIISEAGGKPVNKVAISAFLRAFIVTQPQTSTIYIWSLPWDNILIPDITEDCLLENLSMKLRDGSWRRRIKVRRFERADLGTLNLLKMRTYQLLGNEFRLLRSMIRLSDFLRFQLLQKHGGIYVDSDVLLLRDLTPLCNSTFTYQWSDKDAENSAVFGCPKKCRFVNDYIRCAGTAPLSYHPLKWRRVGRQCIHRWPVRLPTMVFDPVWLKQIGSDLYDPAEYLFTKHEDFVKAGANHTQVGSRALVFPASLGYHWHGGFASIPGMPEPDSFFQRLHNLACV</sequence>
<reference evidence="2" key="1">
    <citation type="submission" date="2021-01" db="EMBL/GenBank/DDBJ databases">
        <authorList>
            <person name="Corre E."/>
            <person name="Pelletier E."/>
            <person name="Niang G."/>
            <person name="Scheremetjew M."/>
            <person name="Finn R."/>
            <person name="Kale V."/>
            <person name="Holt S."/>
            <person name="Cochrane G."/>
            <person name="Meng A."/>
            <person name="Brown T."/>
            <person name="Cohen L."/>
        </authorList>
    </citation>
    <scope>NUCLEOTIDE SEQUENCE</scope>
    <source>
        <strain evidence="2">CCMP1723</strain>
    </source>
</reference>
<proteinExistence type="predicted"/>
<protein>
    <recommendedName>
        <fullName evidence="3">Glycosyltransferase family 32 protein</fullName>
    </recommendedName>
</protein>
<dbReference type="EMBL" id="HBEQ01011023">
    <property type="protein sequence ID" value="CAD8521432.1"/>
    <property type="molecule type" value="Transcribed_RNA"/>
</dbReference>